<evidence type="ECO:0000256" key="18">
    <source>
        <dbReference type="PIRNR" id="PIRNR000628"/>
    </source>
</evidence>
<evidence type="ECO:0000256" key="3">
    <source>
        <dbReference type="ARBA" id="ARBA00022679"/>
    </source>
</evidence>
<dbReference type="CDD" id="cd05053">
    <property type="entry name" value="PTKc_FGFR"/>
    <property type="match status" value="1"/>
</dbReference>
<dbReference type="InterPro" id="IPR013783">
    <property type="entry name" value="Ig-like_fold"/>
</dbReference>
<dbReference type="InterPro" id="IPR036179">
    <property type="entry name" value="Ig-like_dom_sf"/>
</dbReference>
<feature type="domain" description="Ig-like" evidence="23">
    <location>
        <begin position="167"/>
        <end position="267"/>
    </location>
</feature>
<evidence type="ECO:0000256" key="2">
    <source>
        <dbReference type="ARBA" id="ARBA00022553"/>
    </source>
</evidence>
<dbReference type="SUPFAM" id="SSF48726">
    <property type="entry name" value="Immunoglobulin"/>
    <property type="match status" value="3"/>
</dbReference>
<comment type="similarity">
    <text evidence="18">Belongs to the protein kinase superfamily. Tyr protein kinase family. Fibroblast growth factor receptor subfamily.</text>
</comment>
<evidence type="ECO:0000256" key="1">
    <source>
        <dbReference type="ARBA" id="ARBA00004167"/>
    </source>
</evidence>
<accession>A0ABM1B1Y4</accession>
<keyword evidence="14 18" id="KW-0675">Receptor</keyword>
<dbReference type="InterPro" id="IPR013098">
    <property type="entry name" value="Ig_I-set"/>
</dbReference>
<dbReference type="PRINTS" id="PR00109">
    <property type="entry name" value="TYRKINASE"/>
</dbReference>
<keyword evidence="8 18" id="KW-0418">Kinase</keyword>
<evidence type="ECO:0000256" key="15">
    <source>
        <dbReference type="ARBA" id="ARBA00023180"/>
    </source>
</evidence>
<sequence>MSPRLEMKRQSLIILDFQPEDVGIYACKAYNKFGEIWKNFTLSLAEFSLLRKVVTETVLTPKEPLGTPFFTKPELLSKAFIVVPAGKSVTLACPADGFPKPNIMWLKDSSPIVRFIGKQTIYKGWNMTMNLVGPDDKGNYTCVVENSKGKISWTFEVEVQERLTRRPIIRDGYPSNQTVYVGEQAKFQCRFYSDLHPHIRWLRYYMVNGSYTDANGSLYVHVIESNNQNITDPHLLVIDNVTKEDEGWYGCLAWNSIGFSNRSVWLSVLPLPESVGESNVVEVSTFSWMVLVVVFSSMLVLILLSVILCRYQLTKQQKNKVNLITTQNQIIIKKKVILEKHETDKSEQSIAPLVKIDVMQGYPSSNRTSVSEYEIPPDPLWEFPRERIVLGNVLGEGAFGQVRKGDAYGLTNKEGPSVVAVKMLKDAHTDQELANLVSEMEVMKMIGKHVNIINLLGCCTHDGPLYVVVEYAPNGNLRDFLRAHRPSSGYERAIGIDLKPKTLIQKDLISFAYQVARGMEYLTSRKCIHRDLAARNVLVTEDKVMKIADFGLARDVHNIDYYKKTTDGRLPVKWMAPEALFDRIYTSQSDVWSYGVLVWEIMTLGGTPYPSVPVEKLFQLLREGHRMDKPRNCSLEVYMIMRECWHNYPHQRPIFSELVEDLDRILTISSEQEYLDLDLPFPLVKTPPSSCSSSDTDIFDSQEEAGDRFEI</sequence>
<dbReference type="GeneID" id="106458212"/>
<evidence type="ECO:0000256" key="16">
    <source>
        <dbReference type="ARBA" id="ARBA00023319"/>
    </source>
</evidence>
<evidence type="ECO:0000256" key="9">
    <source>
        <dbReference type="ARBA" id="ARBA00022840"/>
    </source>
</evidence>
<evidence type="ECO:0000256" key="7">
    <source>
        <dbReference type="ARBA" id="ARBA00022741"/>
    </source>
</evidence>
<evidence type="ECO:0000256" key="8">
    <source>
        <dbReference type="ARBA" id="ARBA00022777"/>
    </source>
</evidence>
<dbReference type="Gene3D" id="3.30.200.20">
    <property type="entry name" value="Phosphorylase Kinase, domain 1"/>
    <property type="match status" value="1"/>
</dbReference>
<dbReference type="InterPro" id="IPR011009">
    <property type="entry name" value="Kinase-like_dom_sf"/>
</dbReference>
<dbReference type="PIRSF" id="PIRSF000628">
    <property type="entry name" value="FGFR"/>
    <property type="match status" value="1"/>
</dbReference>
<evidence type="ECO:0000256" key="10">
    <source>
        <dbReference type="ARBA" id="ARBA00022989"/>
    </source>
</evidence>
<dbReference type="InterPro" id="IPR008266">
    <property type="entry name" value="Tyr_kinase_AS"/>
</dbReference>
<dbReference type="Pfam" id="PF07679">
    <property type="entry name" value="I-set"/>
    <property type="match status" value="2"/>
</dbReference>
<gene>
    <name evidence="25" type="primary">LOC106458212</name>
</gene>
<dbReference type="PROSITE" id="PS00109">
    <property type="entry name" value="PROTEIN_KINASE_TYR"/>
    <property type="match status" value="1"/>
</dbReference>
<keyword evidence="24" id="KW-1185">Reference proteome</keyword>
<evidence type="ECO:0000256" key="6">
    <source>
        <dbReference type="ARBA" id="ARBA00022737"/>
    </source>
</evidence>
<evidence type="ECO:0000256" key="19">
    <source>
        <dbReference type="PROSITE-ProRule" id="PRU10141"/>
    </source>
</evidence>
<dbReference type="PROSITE" id="PS00107">
    <property type="entry name" value="PROTEIN_KINASE_ATP"/>
    <property type="match status" value="1"/>
</dbReference>
<evidence type="ECO:0000256" key="14">
    <source>
        <dbReference type="ARBA" id="ARBA00023170"/>
    </source>
</evidence>
<evidence type="ECO:0000256" key="12">
    <source>
        <dbReference type="ARBA" id="ARBA00023137"/>
    </source>
</evidence>
<dbReference type="PROSITE" id="PS50835">
    <property type="entry name" value="IG_LIKE"/>
    <property type="match status" value="2"/>
</dbReference>
<dbReference type="Gene3D" id="2.60.40.10">
    <property type="entry name" value="Immunoglobulins"/>
    <property type="match status" value="3"/>
</dbReference>
<dbReference type="SMART" id="SM00409">
    <property type="entry name" value="IG"/>
    <property type="match status" value="2"/>
</dbReference>
<dbReference type="InterPro" id="IPR003599">
    <property type="entry name" value="Ig_sub"/>
</dbReference>
<dbReference type="EC" id="2.7.10.1" evidence="18"/>
<comment type="catalytic activity">
    <reaction evidence="17 18">
        <text>L-tyrosyl-[protein] + ATP = O-phospho-L-tyrosyl-[protein] + ADP + H(+)</text>
        <dbReference type="Rhea" id="RHEA:10596"/>
        <dbReference type="Rhea" id="RHEA-COMP:10136"/>
        <dbReference type="Rhea" id="RHEA-COMP:20101"/>
        <dbReference type="ChEBI" id="CHEBI:15378"/>
        <dbReference type="ChEBI" id="CHEBI:30616"/>
        <dbReference type="ChEBI" id="CHEBI:46858"/>
        <dbReference type="ChEBI" id="CHEBI:61978"/>
        <dbReference type="ChEBI" id="CHEBI:456216"/>
        <dbReference type="EC" id="2.7.10.1"/>
    </reaction>
</comment>
<dbReference type="InterPro" id="IPR020635">
    <property type="entry name" value="Tyr_kinase_cat_dom"/>
</dbReference>
<keyword evidence="4 21" id="KW-0812">Transmembrane</keyword>
<evidence type="ECO:0000313" key="25">
    <source>
        <dbReference type="RefSeq" id="XP_013773142.2"/>
    </source>
</evidence>
<feature type="transmembrane region" description="Helical" evidence="21">
    <location>
        <begin position="286"/>
        <end position="309"/>
    </location>
</feature>
<organism evidence="24 25">
    <name type="scientific">Limulus polyphemus</name>
    <name type="common">Atlantic horseshoe crab</name>
    <dbReference type="NCBI Taxonomy" id="6850"/>
    <lineage>
        <taxon>Eukaryota</taxon>
        <taxon>Metazoa</taxon>
        <taxon>Ecdysozoa</taxon>
        <taxon>Arthropoda</taxon>
        <taxon>Chelicerata</taxon>
        <taxon>Merostomata</taxon>
        <taxon>Xiphosura</taxon>
        <taxon>Limulidae</taxon>
        <taxon>Limulus</taxon>
    </lineage>
</organism>
<keyword evidence="15" id="KW-0325">Glycoprotein</keyword>
<dbReference type="InterPro" id="IPR003598">
    <property type="entry name" value="Ig_sub2"/>
</dbReference>
<dbReference type="Pfam" id="PF13927">
    <property type="entry name" value="Ig_3"/>
    <property type="match status" value="1"/>
</dbReference>
<evidence type="ECO:0000256" key="20">
    <source>
        <dbReference type="SAM" id="MobiDB-lite"/>
    </source>
</evidence>
<dbReference type="InterPro" id="IPR050122">
    <property type="entry name" value="RTK"/>
</dbReference>
<dbReference type="Pfam" id="PF07714">
    <property type="entry name" value="PK_Tyr_Ser-Thr"/>
    <property type="match status" value="1"/>
</dbReference>
<dbReference type="PANTHER" id="PTHR24416:SF550">
    <property type="entry name" value="FIBROBLAST GROWTH FACTOR RECEPTOR HOMOLOG 1-RELATED"/>
    <property type="match status" value="1"/>
</dbReference>
<name>A0ABM1B1Y4_LIMPO</name>
<dbReference type="PROSITE" id="PS50011">
    <property type="entry name" value="PROTEIN_KINASE_DOM"/>
    <property type="match status" value="1"/>
</dbReference>
<keyword evidence="3 18" id="KW-0808">Transferase</keyword>
<comment type="subcellular location">
    <subcellularLocation>
        <location evidence="1">Membrane</location>
        <topology evidence="1">Single-pass membrane protein</topology>
    </subcellularLocation>
</comment>
<evidence type="ECO:0000256" key="4">
    <source>
        <dbReference type="ARBA" id="ARBA00022692"/>
    </source>
</evidence>
<proteinExistence type="inferred from homology"/>
<keyword evidence="10 21" id="KW-1133">Transmembrane helix</keyword>
<feature type="binding site" evidence="19">
    <location>
        <position position="422"/>
    </location>
    <ligand>
        <name>ATP</name>
        <dbReference type="ChEBI" id="CHEBI:30616"/>
    </ligand>
</feature>
<keyword evidence="6" id="KW-0677">Repeat</keyword>
<feature type="domain" description="Protein kinase" evidence="22">
    <location>
        <begin position="388"/>
        <end position="675"/>
    </location>
</feature>
<dbReference type="InterPro" id="IPR007110">
    <property type="entry name" value="Ig-like_dom"/>
</dbReference>
<dbReference type="Gene3D" id="1.10.510.10">
    <property type="entry name" value="Transferase(Phosphotransferase) domain 1"/>
    <property type="match status" value="1"/>
</dbReference>
<reference evidence="25" key="1">
    <citation type="submission" date="2025-08" db="UniProtKB">
        <authorList>
            <consortium name="RefSeq"/>
        </authorList>
    </citation>
    <scope>IDENTIFICATION</scope>
    <source>
        <tissue evidence="25">Muscle</tissue>
    </source>
</reference>
<keyword evidence="13" id="KW-1015">Disulfide bond</keyword>
<feature type="domain" description="Ig-like" evidence="23">
    <location>
        <begin position="73"/>
        <end position="152"/>
    </location>
</feature>
<evidence type="ECO:0000256" key="17">
    <source>
        <dbReference type="ARBA" id="ARBA00051243"/>
    </source>
</evidence>
<dbReference type="InterPro" id="IPR000719">
    <property type="entry name" value="Prot_kinase_dom"/>
</dbReference>
<evidence type="ECO:0000256" key="21">
    <source>
        <dbReference type="SAM" id="Phobius"/>
    </source>
</evidence>
<keyword evidence="2" id="KW-0597">Phosphoprotein</keyword>
<dbReference type="SUPFAM" id="SSF56112">
    <property type="entry name" value="Protein kinase-like (PK-like)"/>
    <property type="match status" value="1"/>
</dbReference>
<dbReference type="PANTHER" id="PTHR24416">
    <property type="entry name" value="TYROSINE-PROTEIN KINASE RECEPTOR"/>
    <property type="match status" value="1"/>
</dbReference>
<dbReference type="InterPro" id="IPR001245">
    <property type="entry name" value="Ser-Thr/Tyr_kinase_cat_dom"/>
</dbReference>
<dbReference type="InterPro" id="IPR017441">
    <property type="entry name" value="Protein_kinase_ATP_BS"/>
</dbReference>
<evidence type="ECO:0000259" key="23">
    <source>
        <dbReference type="PROSITE" id="PS50835"/>
    </source>
</evidence>
<dbReference type="InterPro" id="IPR016248">
    <property type="entry name" value="FGF_rcpt_fam"/>
</dbReference>
<keyword evidence="12 18" id="KW-0829">Tyrosine-protein kinase</keyword>
<dbReference type="RefSeq" id="XP_013773142.2">
    <property type="nucleotide sequence ID" value="XM_013917688.2"/>
</dbReference>
<evidence type="ECO:0000256" key="11">
    <source>
        <dbReference type="ARBA" id="ARBA00023136"/>
    </source>
</evidence>
<dbReference type="Proteomes" id="UP000694941">
    <property type="component" value="Unplaced"/>
</dbReference>
<keyword evidence="7 18" id="KW-0547">Nucleotide-binding</keyword>
<evidence type="ECO:0000313" key="24">
    <source>
        <dbReference type="Proteomes" id="UP000694941"/>
    </source>
</evidence>
<keyword evidence="16" id="KW-0393">Immunoglobulin domain</keyword>
<keyword evidence="9 18" id="KW-0067">ATP-binding</keyword>
<evidence type="ECO:0000256" key="13">
    <source>
        <dbReference type="ARBA" id="ARBA00023157"/>
    </source>
</evidence>
<protein>
    <recommendedName>
        <fullName evidence="18">Fibroblast growth factor receptor</fullName>
        <ecNumber evidence="18">2.7.10.1</ecNumber>
    </recommendedName>
</protein>
<keyword evidence="5" id="KW-0732">Signal</keyword>
<dbReference type="SMART" id="SM00219">
    <property type="entry name" value="TyrKc"/>
    <property type="match status" value="1"/>
</dbReference>
<keyword evidence="11 18" id="KW-0472">Membrane</keyword>
<feature type="region of interest" description="Disordered" evidence="20">
    <location>
        <begin position="687"/>
        <end position="711"/>
    </location>
</feature>
<dbReference type="SMART" id="SM00408">
    <property type="entry name" value="IGc2"/>
    <property type="match status" value="2"/>
</dbReference>
<evidence type="ECO:0000256" key="5">
    <source>
        <dbReference type="ARBA" id="ARBA00022729"/>
    </source>
</evidence>
<evidence type="ECO:0000259" key="22">
    <source>
        <dbReference type="PROSITE" id="PS50011"/>
    </source>
</evidence>